<evidence type="ECO:0000313" key="1">
    <source>
        <dbReference type="EMBL" id="NYZ69909.1"/>
    </source>
</evidence>
<reference evidence="1 2" key="1">
    <citation type="submission" date="2020-07" db="EMBL/GenBank/DDBJ databases">
        <title>Endozoicomonas sp. nov., isolated from sediment.</title>
        <authorList>
            <person name="Gu T."/>
        </authorList>
    </citation>
    <scope>NUCLEOTIDE SEQUENCE [LARGE SCALE GENOMIC DNA]</scope>
    <source>
        <strain evidence="1 2">SM1973</strain>
    </source>
</reference>
<evidence type="ECO:0000313" key="2">
    <source>
        <dbReference type="Proteomes" id="UP000569732"/>
    </source>
</evidence>
<sequence length="175" mass="20027">MNVYLEVDEPLDELLAGLDENSKAVQKAIRRAVRKLTQFLRRQLLQALSQATGLKQKAFKNNQRLFIEVAKDGKSGRVWLGLNPIGLHHFGKPKQVTTGVKVRGKPLRQGAFTIQSSHGNTVVFKRKGKARFPIEYQTEEIDQLATPVVERIIKQAEERFFTLLEQELNYVLHHE</sequence>
<keyword evidence="2" id="KW-1185">Reference proteome</keyword>
<dbReference type="Proteomes" id="UP000569732">
    <property type="component" value="Unassembled WGS sequence"/>
</dbReference>
<name>A0A853IAF3_9GAMM</name>
<protein>
    <submittedName>
        <fullName evidence="1">Phage tail protein</fullName>
    </submittedName>
</protein>
<dbReference type="AlphaFoldDB" id="A0A853IAF3"/>
<dbReference type="InterPro" id="IPR010633">
    <property type="entry name" value="Phage_lambda_GpZ"/>
</dbReference>
<accession>A0A853IAF3</accession>
<dbReference type="RefSeq" id="WP_180571871.1">
    <property type="nucleotide sequence ID" value="NZ_JACCKB010000184.1"/>
</dbReference>
<proteinExistence type="predicted"/>
<gene>
    <name evidence="1" type="ORF">H0A36_28245</name>
</gene>
<comment type="caution">
    <text evidence="1">The sequence shown here is derived from an EMBL/GenBank/DDBJ whole genome shotgun (WGS) entry which is preliminary data.</text>
</comment>
<dbReference type="Pfam" id="PF06763">
    <property type="entry name" value="Minor_tail_Z"/>
    <property type="match status" value="1"/>
</dbReference>
<dbReference type="EMBL" id="JACCKB010000184">
    <property type="protein sequence ID" value="NYZ69909.1"/>
    <property type="molecule type" value="Genomic_DNA"/>
</dbReference>
<organism evidence="1 2">
    <name type="scientific">Spartinivicinus marinus</name>
    <dbReference type="NCBI Taxonomy" id="2994442"/>
    <lineage>
        <taxon>Bacteria</taxon>
        <taxon>Pseudomonadati</taxon>
        <taxon>Pseudomonadota</taxon>
        <taxon>Gammaproteobacteria</taxon>
        <taxon>Oceanospirillales</taxon>
        <taxon>Zooshikellaceae</taxon>
        <taxon>Spartinivicinus</taxon>
    </lineage>
</organism>